<proteinExistence type="predicted"/>
<dbReference type="PANTHER" id="PTHR14136:SF17">
    <property type="entry name" value="BTB_POZ DOMAIN-CONTAINING PROTEIN KCTD9"/>
    <property type="match status" value="1"/>
</dbReference>
<reference evidence="2 3" key="1">
    <citation type="submission" date="2022-10" db="EMBL/GenBank/DDBJ databases">
        <title>The complete genomes of actinobacterial strains from the NBC collection.</title>
        <authorList>
            <person name="Joergensen T.S."/>
            <person name="Alvarez Arevalo M."/>
            <person name="Sterndorff E.B."/>
            <person name="Faurdal D."/>
            <person name="Vuksanovic O."/>
            <person name="Mourched A.-S."/>
            <person name="Charusanti P."/>
            <person name="Shaw S."/>
            <person name="Blin K."/>
            <person name="Weber T."/>
        </authorList>
    </citation>
    <scope>NUCLEOTIDE SEQUENCE [LARGE SCALE GENOMIC DNA]</scope>
    <source>
        <strain evidence="2 3">NBC 01752</strain>
    </source>
</reference>
<dbReference type="Pfam" id="PF00805">
    <property type="entry name" value="Pentapeptide"/>
    <property type="match status" value="3"/>
</dbReference>
<evidence type="ECO:0000313" key="3">
    <source>
        <dbReference type="Proteomes" id="UP001340816"/>
    </source>
</evidence>
<dbReference type="Gene3D" id="2.160.20.80">
    <property type="entry name" value="E3 ubiquitin-protein ligase SopA"/>
    <property type="match status" value="1"/>
</dbReference>
<name>A0ABZ1HV98_STRPH</name>
<feature type="region of interest" description="Disordered" evidence="1">
    <location>
        <begin position="302"/>
        <end position="321"/>
    </location>
</feature>
<dbReference type="Proteomes" id="UP001340816">
    <property type="component" value="Chromosome"/>
</dbReference>
<evidence type="ECO:0000313" key="2">
    <source>
        <dbReference type="EMBL" id="WSD21205.1"/>
    </source>
</evidence>
<dbReference type="SUPFAM" id="SSF141571">
    <property type="entry name" value="Pentapeptide repeat-like"/>
    <property type="match status" value="1"/>
</dbReference>
<dbReference type="RefSeq" id="WP_326762743.1">
    <property type="nucleotide sequence ID" value="NZ_CP109135.1"/>
</dbReference>
<dbReference type="InterPro" id="IPR001646">
    <property type="entry name" value="5peptide_repeat"/>
</dbReference>
<dbReference type="PANTHER" id="PTHR14136">
    <property type="entry name" value="BTB_POZ DOMAIN-CONTAINING PROTEIN KCTD9"/>
    <property type="match status" value="1"/>
</dbReference>
<evidence type="ECO:0000256" key="1">
    <source>
        <dbReference type="SAM" id="MobiDB-lite"/>
    </source>
</evidence>
<organism evidence="2 3">
    <name type="scientific">Streptomyces phaeochromogenes</name>
    <dbReference type="NCBI Taxonomy" id="1923"/>
    <lineage>
        <taxon>Bacteria</taxon>
        <taxon>Bacillati</taxon>
        <taxon>Actinomycetota</taxon>
        <taxon>Actinomycetes</taxon>
        <taxon>Kitasatosporales</taxon>
        <taxon>Streptomycetaceae</taxon>
        <taxon>Streptomyces</taxon>
        <taxon>Streptomyces phaeochromogenes group</taxon>
    </lineage>
</organism>
<dbReference type="InterPro" id="IPR051082">
    <property type="entry name" value="Pentapeptide-BTB/POZ_domain"/>
</dbReference>
<gene>
    <name evidence="2" type="ORF">OHB35_52680</name>
</gene>
<keyword evidence="3" id="KW-1185">Reference proteome</keyword>
<protein>
    <submittedName>
        <fullName evidence="2">Pentapeptide repeat-containing protein</fullName>
    </submittedName>
</protein>
<accession>A0ABZ1HV98</accession>
<dbReference type="EMBL" id="CP109135">
    <property type="protein sequence ID" value="WSD21205.1"/>
    <property type="molecule type" value="Genomic_DNA"/>
</dbReference>
<sequence>MASPDHSERSNWWQRVERTITLLAAASAIAVSTFTWKSITQVNNEQAITRDEQITDRYTAAVENLGHESSEDVRLGGIYALQRIMTDSHRDQPTVIVVLTAFVRGHAHPPKNPVPGETETPDEDPKAEIAAALSVLTTRDPRHDGRGRINLAGAHLGNASLDYAQLDKAILNSAKLPLAEMNGAHLRKANLAGANLADAKLRRADLRGAYLSGADLTYAKLTGANFAKGHLFRADMQGTVLYNADLRGVDFEQATLNGADLRCANLASPGNEPRINLDQLLSAQLNKDTKLPAELAANEEVKRKMASGEVEEGGCAAEPED</sequence>